<dbReference type="PANTHER" id="PTHR30603">
    <property type="entry name" value="RNA POLYMERASE SIGMA FACTOR RPO"/>
    <property type="match status" value="1"/>
</dbReference>
<dbReference type="AlphaFoldDB" id="A0A382M8I8"/>
<dbReference type="SUPFAM" id="SSF88659">
    <property type="entry name" value="Sigma3 and sigma4 domains of RNA polymerase sigma factors"/>
    <property type="match status" value="1"/>
</dbReference>
<dbReference type="PROSITE" id="PS00716">
    <property type="entry name" value="SIGMA70_2"/>
    <property type="match status" value="1"/>
</dbReference>
<dbReference type="PRINTS" id="PR00046">
    <property type="entry name" value="SIGMA70FCT"/>
</dbReference>
<evidence type="ECO:0000259" key="1">
    <source>
        <dbReference type="PROSITE" id="PS00716"/>
    </source>
</evidence>
<dbReference type="InterPro" id="IPR036388">
    <property type="entry name" value="WH-like_DNA-bd_sf"/>
</dbReference>
<accession>A0A382M8I8</accession>
<dbReference type="InterPro" id="IPR050239">
    <property type="entry name" value="Sigma-70_RNA_pol_init_factors"/>
</dbReference>
<gene>
    <name evidence="2" type="ORF">METZ01_LOCUS298168</name>
</gene>
<name>A0A382M8I8_9ZZZZ</name>
<dbReference type="Gene3D" id="1.10.10.10">
    <property type="entry name" value="Winged helix-like DNA-binding domain superfamily/Winged helix DNA-binding domain"/>
    <property type="match status" value="1"/>
</dbReference>
<dbReference type="InterPro" id="IPR013324">
    <property type="entry name" value="RNA_pol_sigma_r3/r4-like"/>
</dbReference>
<dbReference type="GO" id="GO:0006352">
    <property type="term" value="P:DNA-templated transcription initiation"/>
    <property type="evidence" value="ECO:0007669"/>
    <property type="project" value="InterPro"/>
</dbReference>
<dbReference type="GO" id="GO:0003700">
    <property type="term" value="F:DNA-binding transcription factor activity"/>
    <property type="evidence" value="ECO:0007669"/>
    <property type="project" value="InterPro"/>
</dbReference>
<feature type="domain" description="RNA polymerase sigma-70" evidence="1">
    <location>
        <begin position="56"/>
        <end position="82"/>
    </location>
</feature>
<reference evidence="2" key="1">
    <citation type="submission" date="2018-05" db="EMBL/GenBank/DDBJ databases">
        <authorList>
            <person name="Lanie J.A."/>
            <person name="Ng W.-L."/>
            <person name="Kazmierczak K.M."/>
            <person name="Andrzejewski T.M."/>
            <person name="Davidsen T.M."/>
            <person name="Wayne K.J."/>
            <person name="Tettelin H."/>
            <person name="Glass J.I."/>
            <person name="Rusch D."/>
            <person name="Podicherti R."/>
            <person name="Tsui H.-C.T."/>
            <person name="Winkler M.E."/>
        </authorList>
    </citation>
    <scope>NUCLEOTIDE SEQUENCE</scope>
</reference>
<dbReference type="InterPro" id="IPR000943">
    <property type="entry name" value="RNA_pol_sigma70"/>
</dbReference>
<sequence>MSSEWAFGKQSTFIVMMKTGTDIDTMVIPRFRGTTDERLRKACGWVTKNCPCRRLTLEEIGRIMGVTRERVRQIEARALRKLRHPSRMNILNELRN</sequence>
<protein>
    <recommendedName>
        <fullName evidence="1">RNA polymerase sigma-70 domain-containing protein</fullName>
    </recommendedName>
</protein>
<dbReference type="Pfam" id="PF04545">
    <property type="entry name" value="Sigma70_r4"/>
    <property type="match status" value="1"/>
</dbReference>
<evidence type="ECO:0000313" key="2">
    <source>
        <dbReference type="EMBL" id="SVC45314.1"/>
    </source>
</evidence>
<dbReference type="PANTHER" id="PTHR30603:SF47">
    <property type="entry name" value="RNA POLYMERASE SIGMA FACTOR SIGD, CHLOROPLASTIC"/>
    <property type="match status" value="1"/>
</dbReference>
<dbReference type="InterPro" id="IPR007630">
    <property type="entry name" value="RNA_pol_sigma70_r4"/>
</dbReference>
<proteinExistence type="predicted"/>
<organism evidence="2">
    <name type="scientific">marine metagenome</name>
    <dbReference type="NCBI Taxonomy" id="408172"/>
    <lineage>
        <taxon>unclassified sequences</taxon>
        <taxon>metagenomes</taxon>
        <taxon>ecological metagenomes</taxon>
    </lineage>
</organism>
<dbReference type="CDD" id="cd06171">
    <property type="entry name" value="Sigma70_r4"/>
    <property type="match status" value="1"/>
</dbReference>
<dbReference type="EMBL" id="UINC01092051">
    <property type="protein sequence ID" value="SVC45314.1"/>
    <property type="molecule type" value="Genomic_DNA"/>
</dbReference>